<dbReference type="EMBL" id="MUOR01000054">
    <property type="protein sequence ID" value="OOP94709.1"/>
    <property type="molecule type" value="Genomic_DNA"/>
</dbReference>
<dbReference type="OMA" id="DYLHERC"/>
<dbReference type="EMBL" id="RPFT01000003">
    <property type="protein sequence ID" value="RPF68700.1"/>
    <property type="molecule type" value="Genomic_DNA"/>
</dbReference>
<evidence type="ECO:0000313" key="21">
    <source>
        <dbReference type="Proteomes" id="UP000275263"/>
    </source>
</evidence>
<evidence type="ECO:0000313" key="4">
    <source>
        <dbReference type="EMBL" id="OOP94709.1"/>
    </source>
</evidence>
<evidence type="ECO:0000313" key="6">
    <source>
        <dbReference type="EMBL" id="PDX09444.1"/>
    </source>
</evidence>
<reference evidence="2 15" key="1">
    <citation type="submission" date="2015-08" db="EMBL/GenBank/DDBJ databases">
        <title>Comparative genomics of Helicobacter pylori strains.</title>
        <authorList>
            <person name="Kumar N."/>
            <person name="Albert M.J."/>
            <person name="Al-Akbal H.M."/>
            <person name="Ahmed N."/>
        </authorList>
    </citation>
    <scope>NUCLEOTIDE SEQUENCE [LARGE SCALE GENOMIC DNA]</scope>
    <source>
        <strain evidence="2 15">59</strain>
    </source>
</reference>
<dbReference type="Proteomes" id="UP000306692">
    <property type="component" value="Unassembled WGS sequence"/>
</dbReference>
<dbReference type="EMBL" id="VAPN01000007">
    <property type="protein sequence ID" value="TLR80860.1"/>
    <property type="molecule type" value="Genomic_DNA"/>
</dbReference>
<reference evidence="3" key="12">
    <citation type="submission" date="2023-08" db="EMBL/GenBank/DDBJ databases">
        <title>First insite into the whole-genome sequence variations in clarithromycin resistant Helicobacter pylori clinical isolates in Russia.</title>
        <authorList>
            <person name="Starkova D.A."/>
            <person name="Svarval A.V."/>
            <person name="Polev D.E."/>
            <person name="Saitova A.T."/>
            <person name="Gladyshev N.S."/>
            <person name="Egorova S.A."/>
        </authorList>
    </citation>
    <scope>NUCLEOTIDE SEQUENCE</scope>
    <source>
        <strain evidence="3">HP96</strain>
    </source>
</reference>
<reference evidence="1 20" key="6">
    <citation type="submission" date="2018-01" db="EMBL/GenBank/DDBJ databases">
        <authorList>
            <person name="Morgan R.D."/>
        </authorList>
    </citation>
    <scope>NUCLEOTIDE SEQUENCE [LARGE SCALE GENOMIC DNA]</scope>
    <source>
        <strain evidence="1 20">26695-dRdM2</strain>
    </source>
</reference>
<evidence type="ECO:0000313" key="8">
    <source>
        <dbReference type="EMBL" id="QDY60397.1"/>
    </source>
</evidence>
<dbReference type="Proteomes" id="UP000220405">
    <property type="component" value="Unassembled WGS sequence"/>
</dbReference>
<evidence type="ECO:0000313" key="2">
    <source>
        <dbReference type="EMBL" id="KOS33878.1"/>
    </source>
</evidence>
<evidence type="ECO:0000313" key="24">
    <source>
        <dbReference type="Proteomes" id="UP000289022"/>
    </source>
</evidence>
<dbReference type="Proteomes" id="UP000037777">
    <property type="component" value="Unassembled WGS sequence"/>
</dbReference>
<dbReference type="AlphaFoldDB" id="A0A024C8V1"/>
<dbReference type="Proteomes" id="UP000289022">
    <property type="component" value="Unassembled WGS sequence"/>
</dbReference>
<reference evidence="17 18" key="5">
    <citation type="journal article" date="2017" name="Gut Pathog.">
        <title>Phylogenomics of Colombian Helicobacter pylori isolates.</title>
        <authorList>
            <person name="Gutierrez-Escobar A.J."/>
            <person name="Trujillo E."/>
            <person name="Acevedo O."/>
            <person name="Bravo M.M."/>
        </authorList>
    </citation>
    <scope>NUCLEOTIDE SEQUENCE [LARGE SCALE GENOMIC DNA]</scope>
    <source>
        <strain evidence="7 17">2021</strain>
        <strain evidence="6 19">22366</strain>
        <strain evidence="5 18">3076</strain>
    </source>
</reference>
<evidence type="ECO:0000313" key="10">
    <source>
        <dbReference type="EMBL" id="RPF69558.1"/>
    </source>
</evidence>
<dbReference type="EMBL" id="MBJH01000022">
    <property type="protein sequence ID" value="PDX38684.1"/>
    <property type="molecule type" value="Genomic_DNA"/>
</dbReference>
<dbReference type="Proteomes" id="UP000198366">
    <property type="component" value="Chromosome I"/>
</dbReference>
<evidence type="ECO:0000313" key="25">
    <source>
        <dbReference type="Proteomes" id="UP000306692"/>
    </source>
</evidence>
<gene>
    <name evidence="2" type="ORF">AM496_03070</name>
    <name evidence="4" type="ORF">B0X41_06815</name>
    <name evidence="6" type="ORF">BB406_06125</name>
    <name evidence="5" type="ORF">BB451_05790</name>
    <name evidence="7" type="ORF">BB468_07405</name>
    <name evidence="13" type="ORF">BCM300_01507</name>
    <name evidence="1" type="ORF">C2842_01995</name>
    <name evidence="8" type="ORF">CV728_02120</name>
    <name evidence="12" type="ORF">EC518_00900</name>
    <name evidence="11" type="ORF">ECC12_06060</name>
    <name evidence="14" type="ORF">EGM89_06940</name>
    <name evidence="10" type="ORF">EGV97_04160</name>
    <name evidence="9" type="ORF">EGW01_02190</name>
    <name evidence="3" type="ORF">RGC53_06195</name>
</gene>
<accession>A0A024C8V1</accession>
<dbReference type="Proteomes" id="UP000220469">
    <property type="component" value="Unassembled WGS sequence"/>
</dbReference>
<protein>
    <submittedName>
        <fullName evidence="11">Uncharacterized protein</fullName>
    </submittedName>
</protein>
<evidence type="ECO:0000313" key="22">
    <source>
        <dbReference type="Proteomes" id="UP000276972"/>
    </source>
</evidence>
<evidence type="ECO:0000313" key="3">
    <source>
        <dbReference type="EMBL" id="MDU9790391.1"/>
    </source>
</evidence>
<reference evidence="8 27" key="11">
    <citation type="journal article" date="2019" name="Sci. Rep.">
        <title>Evolutionary mechanism leading to the multi-cagA genotype in Helicobacter pylori.</title>
        <authorList>
            <person name="Su H."/>
            <person name="Tissera K."/>
            <person name="Jang S."/>
            <person name="Choi Y.H."/>
            <person name="Kim A."/>
            <person name="Cho Y.J."/>
            <person name="Li M."/>
            <person name="Gunawardhana N."/>
            <person name="Merrell D.S."/>
            <person name="Ge L."/>
            <person name="Cha J.H."/>
        </authorList>
    </citation>
    <scope>NUCLEOTIDE SEQUENCE [LARGE SCALE GENOMIC DNA]</scope>
    <source>
        <strain evidence="8 27">B140</strain>
    </source>
</reference>
<dbReference type="EMBL" id="MBGM01000004">
    <property type="protein sequence ID" value="PDW29834.1"/>
    <property type="molecule type" value="Genomic_DNA"/>
</dbReference>
<dbReference type="Proteomes" id="UP000320851">
    <property type="component" value="Chromosome"/>
</dbReference>
<dbReference type="Proteomes" id="UP000275263">
    <property type="component" value="Unassembled WGS sequence"/>
</dbReference>
<dbReference type="Proteomes" id="UP000288766">
    <property type="component" value="Unassembled WGS sequence"/>
</dbReference>
<evidence type="ECO:0000313" key="9">
    <source>
        <dbReference type="EMBL" id="RPF68700.1"/>
    </source>
</evidence>
<evidence type="ECO:0000313" key="1">
    <source>
        <dbReference type="EMBL" id="AUV79095.1"/>
    </source>
</evidence>
<organism evidence="11 23">
    <name type="scientific">Helicobacter pylori</name>
    <name type="common">Campylobacter pylori</name>
    <dbReference type="NCBI Taxonomy" id="210"/>
    <lineage>
        <taxon>Bacteria</taxon>
        <taxon>Pseudomonadati</taxon>
        <taxon>Campylobacterota</taxon>
        <taxon>Epsilonproteobacteria</taxon>
        <taxon>Campylobacterales</taxon>
        <taxon>Helicobacteraceae</taxon>
        <taxon>Helicobacter</taxon>
    </lineage>
</organism>
<evidence type="ECO:0000313" key="5">
    <source>
        <dbReference type="EMBL" id="PDW29834.1"/>
    </source>
</evidence>
<dbReference type="EMBL" id="LT837687">
    <property type="protein sequence ID" value="SMA53470.1"/>
    <property type="molecule type" value="Genomic_DNA"/>
</dbReference>
<reference evidence="9 21" key="4">
    <citation type="journal article" date="2017" name="Gut Pathog.">
        <title>Mycobacterium avium subsp. paratuberculosis and associated risk factors for inflammatory bowel disease in Iranian patients.</title>
        <authorList>
            <person name="Zamani S."/>
            <person name="Zali M.R."/>
            <person name="Aghdaei H.A."/>
            <person name="Sechi L.A."/>
            <person name="Niegowska M."/>
            <person name="Caggiu E."/>
            <person name="Keshavarz R."/>
            <person name="Mosavari N."/>
            <person name="Feizabadi M.M."/>
        </authorList>
    </citation>
    <scope>NUCLEOTIDE SEQUENCE [LARGE SCALE GENOMIC DNA]</scope>
    <source>
        <strain evidence="9 21">1057</strain>
    </source>
</reference>
<evidence type="ECO:0000313" key="17">
    <source>
        <dbReference type="Proteomes" id="UP000220405"/>
    </source>
</evidence>
<dbReference type="Proteomes" id="UP000276972">
    <property type="component" value="Unassembled WGS sequence"/>
</dbReference>
<reference evidence="13 16" key="2">
    <citation type="submission" date="2016-12" db="EMBL/GenBank/DDBJ databases">
        <authorList>
            <person name="Song W.-J."/>
            <person name="Kurnit D.M."/>
        </authorList>
    </citation>
    <scope>NUCLEOTIDE SEQUENCE [LARGE SCALE GENOMIC DNA]</scope>
    <source>
        <strain evidence="13">BCM-300</strain>
    </source>
</reference>
<dbReference type="EMBL" id="JAVKQK010000019">
    <property type="protein sequence ID" value="MDU9790391.1"/>
    <property type="molecule type" value="Genomic_DNA"/>
</dbReference>
<evidence type="ECO:0000313" key="26">
    <source>
        <dbReference type="Proteomes" id="UP000318399"/>
    </source>
</evidence>
<evidence type="ECO:0000313" key="7">
    <source>
        <dbReference type="EMBL" id="PDX38684.1"/>
    </source>
</evidence>
<evidence type="ECO:0000313" key="20">
    <source>
        <dbReference type="Proteomes" id="UP000236568"/>
    </source>
</evidence>
<evidence type="ECO:0000313" key="16">
    <source>
        <dbReference type="Proteomes" id="UP000198366"/>
    </source>
</evidence>
<dbReference type="EMBL" id="RJGP01000013">
    <property type="protein sequence ID" value="RVZ43634.1"/>
    <property type="molecule type" value="Genomic_DNA"/>
</dbReference>
<proteinExistence type="predicted"/>
<evidence type="ECO:0000313" key="13">
    <source>
        <dbReference type="EMBL" id="SMA53470.1"/>
    </source>
</evidence>
<reference evidence="11 23" key="8">
    <citation type="submission" date="2018-10" db="EMBL/GenBank/DDBJ databases">
        <title>Genetic determinants and prediction of antibiotic resistance phenotypes in Helicobacter pylori.</title>
        <authorList>
            <person name="Wagner K."/>
        </authorList>
    </citation>
    <scope>NUCLEOTIDE SEQUENCE [LARGE SCALE GENOMIC DNA]</scope>
    <source>
        <strain evidence="11 23">ZH15</strain>
        <strain evidence="12 24">ZH70</strain>
    </source>
</reference>
<sequence>MSLENDSLEITYLGKRYKISLNNTFSDEMKRTLKERFHNQELNALELLKDYLHESCQNEYLHNELQKLLEKISSCSIT</sequence>
<evidence type="ECO:0000313" key="15">
    <source>
        <dbReference type="Proteomes" id="UP000037777"/>
    </source>
</evidence>
<dbReference type="Proteomes" id="UP000236568">
    <property type="component" value="Chromosome"/>
</dbReference>
<dbReference type="RefSeq" id="WP_000051172.1">
    <property type="nucleotide sequence ID" value="NZ_AP017633.1"/>
</dbReference>
<dbReference type="EMBL" id="RJEO01000015">
    <property type="protein sequence ID" value="RVY28076.1"/>
    <property type="molecule type" value="Genomic_DNA"/>
</dbReference>
<evidence type="ECO:0000313" key="19">
    <source>
        <dbReference type="Proteomes" id="UP000220501"/>
    </source>
</evidence>
<dbReference type="EMBL" id="MBIN01000005">
    <property type="protein sequence ID" value="PDX09444.1"/>
    <property type="molecule type" value="Genomic_DNA"/>
</dbReference>
<reference evidence="4 26" key="3">
    <citation type="journal article" date="2017" name="Front. Cell. Infect. Microbiol.">
        <title>Whole Genome Sequence and Phylogenetic Analysis Show Helicobacter pylori Strains from Latin America Have Followed a Unique Evolution Pathway.</title>
        <authorList>
            <person name="Munoz-Ramirez Z.Y."/>
            <person name="Mendez-Tenorio A."/>
            <person name="Kato I."/>
            <person name="Bravo M.M."/>
            <person name="Rizzato C."/>
            <person name="Thorell K."/>
            <person name="Torres R.C."/>
            <person name="Aviles-Jimenez F."/>
            <person name="Camorlinga M."/>
            <person name="Canzian F."/>
            <person name="Torres J."/>
        </authorList>
    </citation>
    <scope>NUCLEOTIDE SEQUENCE [LARGE SCALE GENOMIC DNA]</scope>
    <source>
        <strain evidence="4 26">CC26084</strain>
    </source>
</reference>
<dbReference type="EMBL" id="LIXH01000015">
    <property type="protein sequence ID" value="KOS33878.1"/>
    <property type="molecule type" value="Genomic_DNA"/>
</dbReference>
<dbReference type="EMBL" id="RPFP01000016">
    <property type="protein sequence ID" value="RPF69558.1"/>
    <property type="molecule type" value="Genomic_DNA"/>
</dbReference>
<evidence type="ECO:0000313" key="27">
    <source>
        <dbReference type="Proteomes" id="UP000320851"/>
    </source>
</evidence>
<reference evidence="14 25" key="9">
    <citation type="submission" date="2018-11" db="EMBL/GenBank/DDBJ databases">
        <title>The project aimed at sequencing of H. pylori N6 laboratory stock and two of its isogenic mutants deficient in activity of a serine protease HtrA in order to find the possible suppressor mutations.</title>
        <authorList>
            <person name="Strapagiel D."/>
            <person name="Lach J."/>
            <person name="Zarzecka U."/>
            <person name="Backert S."/>
            <person name="Pawlik A."/>
        </authorList>
    </citation>
    <scope>NUCLEOTIDE SEQUENCE [LARGE SCALE GENOMIC DNA]</scope>
    <source>
        <strain evidence="14 25">N6</strain>
    </source>
</reference>
<dbReference type="Proteomes" id="UP001262343">
    <property type="component" value="Unassembled WGS sequence"/>
</dbReference>
<evidence type="ECO:0000313" key="11">
    <source>
        <dbReference type="EMBL" id="RVY28076.1"/>
    </source>
</evidence>
<name>A0A024C8V1_HELPX</name>
<reference evidence="9 22" key="10">
    <citation type="submission" date="2018-11" db="EMBL/GenBank/DDBJ databases">
        <authorList>
            <person name="Gutierrez A.J."/>
            <person name="Bravo M."/>
        </authorList>
    </citation>
    <scope>NUCLEOTIDE SEQUENCE [LARGE SCALE GENOMIC DNA]</scope>
    <source>
        <strain evidence="9">1057</strain>
        <strain evidence="10 22">22388</strain>
    </source>
</reference>
<evidence type="ECO:0000313" key="23">
    <source>
        <dbReference type="Proteomes" id="UP000288766"/>
    </source>
</evidence>
<dbReference type="EMBL" id="CP026324">
    <property type="protein sequence ID" value="AUV79095.1"/>
    <property type="molecule type" value="Genomic_DNA"/>
</dbReference>
<dbReference type="EMBL" id="CP024948">
    <property type="protein sequence ID" value="QDY60397.1"/>
    <property type="molecule type" value="Genomic_DNA"/>
</dbReference>
<dbReference type="Proteomes" id="UP000318399">
    <property type="component" value="Unassembled WGS sequence"/>
</dbReference>
<evidence type="ECO:0000313" key="14">
    <source>
        <dbReference type="EMBL" id="TLR80860.1"/>
    </source>
</evidence>
<dbReference type="Proteomes" id="UP000220501">
    <property type="component" value="Unassembled WGS sequence"/>
</dbReference>
<evidence type="ECO:0000313" key="12">
    <source>
        <dbReference type="EMBL" id="RVZ43634.1"/>
    </source>
</evidence>
<evidence type="ECO:0000313" key="18">
    <source>
        <dbReference type="Proteomes" id="UP000220469"/>
    </source>
</evidence>
<dbReference type="SMR" id="A0A024C8V1"/>
<reference evidence="1 20" key="7">
    <citation type="submission" date="2018-02" db="EMBL/GenBank/DDBJ databases">
        <title>N4-cytosine DNA methylation regulates transcription and pathogenesis in Helicobacter pylori.</title>
        <authorList>
            <person name="Kumar S."/>
            <person name="Karmakar B.C."/>
            <person name="Nagarajan D."/>
            <person name="Mukhopadhyay A.K."/>
            <person name="Rao D.N."/>
        </authorList>
    </citation>
    <scope>NUCLEOTIDE SEQUENCE [LARGE SCALE GENOMIC DNA]</scope>
    <source>
        <strain evidence="1 20">26695-dRdM2</strain>
    </source>
</reference>